<dbReference type="Proteomes" id="UP001163603">
    <property type="component" value="Chromosome 5"/>
</dbReference>
<evidence type="ECO:0000313" key="1">
    <source>
        <dbReference type="EMBL" id="KAJ0040025.1"/>
    </source>
</evidence>
<name>A0ACC0YPA7_9ROSI</name>
<proteinExistence type="predicted"/>
<gene>
    <name evidence="1" type="ORF">Pint_27026</name>
</gene>
<evidence type="ECO:0000313" key="2">
    <source>
        <dbReference type="Proteomes" id="UP001163603"/>
    </source>
</evidence>
<dbReference type="EMBL" id="CM047740">
    <property type="protein sequence ID" value="KAJ0040025.1"/>
    <property type="molecule type" value="Genomic_DNA"/>
</dbReference>
<accession>A0ACC0YPA7</accession>
<organism evidence="1 2">
    <name type="scientific">Pistacia integerrima</name>
    <dbReference type="NCBI Taxonomy" id="434235"/>
    <lineage>
        <taxon>Eukaryota</taxon>
        <taxon>Viridiplantae</taxon>
        <taxon>Streptophyta</taxon>
        <taxon>Embryophyta</taxon>
        <taxon>Tracheophyta</taxon>
        <taxon>Spermatophyta</taxon>
        <taxon>Magnoliopsida</taxon>
        <taxon>eudicotyledons</taxon>
        <taxon>Gunneridae</taxon>
        <taxon>Pentapetalae</taxon>
        <taxon>rosids</taxon>
        <taxon>malvids</taxon>
        <taxon>Sapindales</taxon>
        <taxon>Anacardiaceae</taxon>
        <taxon>Pistacia</taxon>
    </lineage>
</organism>
<comment type="caution">
    <text evidence="1">The sequence shown here is derived from an EMBL/GenBank/DDBJ whole genome shotgun (WGS) entry which is preliminary data.</text>
</comment>
<sequence length="76" mass="8597">MGRSPCCDKLIIKGEFGLLRKMQRYLRMCQNMELETGHLFPIEQDLADAGRVADLGGLIISGQILKKKPSHPKKWS</sequence>
<reference evidence="2" key="1">
    <citation type="journal article" date="2023" name="G3 (Bethesda)">
        <title>Genome assembly and association tests identify interacting loci associated with vigor, precocity, and sex in interspecific pistachio rootstocks.</title>
        <authorList>
            <person name="Palmer W."/>
            <person name="Jacygrad E."/>
            <person name="Sagayaradj S."/>
            <person name="Cavanaugh K."/>
            <person name="Han R."/>
            <person name="Bertier L."/>
            <person name="Beede B."/>
            <person name="Kafkas S."/>
            <person name="Golino D."/>
            <person name="Preece J."/>
            <person name="Michelmore R."/>
        </authorList>
    </citation>
    <scope>NUCLEOTIDE SEQUENCE [LARGE SCALE GENOMIC DNA]</scope>
</reference>
<protein>
    <submittedName>
        <fullName evidence="1">Uncharacterized protein</fullName>
    </submittedName>
</protein>
<keyword evidence="2" id="KW-1185">Reference proteome</keyword>